<dbReference type="EMBL" id="JBAWTH010000078">
    <property type="protein sequence ID" value="KAL2279287.1"/>
    <property type="molecule type" value="Genomic_DNA"/>
</dbReference>
<accession>A0ABR4EA54</accession>
<keyword evidence="10" id="KW-1185">Reference proteome</keyword>
<evidence type="ECO:0000256" key="2">
    <source>
        <dbReference type="ARBA" id="ARBA00022692"/>
    </source>
</evidence>
<dbReference type="Proteomes" id="UP001600888">
    <property type="component" value="Unassembled WGS sequence"/>
</dbReference>
<feature type="domain" description="Rhodopsin" evidence="8">
    <location>
        <begin position="41"/>
        <end position="275"/>
    </location>
</feature>
<organism evidence="9 10">
    <name type="scientific">Diaporthe vaccinii</name>
    <dbReference type="NCBI Taxonomy" id="105482"/>
    <lineage>
        <taxon>Eukaryota</taxon>
        <taxon>Fungi</taxon>
        <taxon>Dikarya</taxon>
        <taxon>Ascomycota</taxon>
        <taxon>Pezizomycotina</taxon>
        <taxon>Sordariomycetes</taxon>
        <taxon>Sordariomycetidae</taxon>
        <taxon>Diaporthales</taxon>
        <taxon>Diaporthaceae</taxon>
        <taxon>Diaporthe</taxon>
        <taxon>Diaporthe eres species complex</taxon>
    </lineage>
</organism>
<feature type="transmembrane region" description="Helical" evidence="7">
    <location>
        <begin position="212"/>
        <end position="232"/>
    </location>
</feature>
<protein>
    <recommendedName>
        <fullName evidence="8">Rhodopsin domain-containing protein</fullName>
    </recommendedName>
</protein>
<name>A0ABR4EA54_9PEZI</name>
<reference evidence="9 10" key="1">
    <citation type="submission" date="2024-03" db="EMBL/GenBank/DDBJ databases">
        <title>A high-quality draft genome sequence of Diaporthe vaccinii, a causative agent of upright dieback and viscid rot disease in cranberry plants.</title>
        <authorList>
            <person name="Sarrasin M."/>
            <person name="Lang B.F."/>
            <person name="Burger G."/>
        </authorList>
    </citation>
    <scope>NUCLEOTIDE SEQUENCE [LARGE SCALE GENOMIC DNA]</scope>
    <source>
        <strain evidence="9 10">IS7</strain>
    </source>
</reference>
<keyword evidence="2 7" id="KW-0812">Transmembrane</keyword>
<feature type="transmembrane region" description="Helical" evidence="7">
    <location>
        <begin position="20"/>
        <end position="41"/>
    </location>
</feature>
<dbReference type="PANTHER" id="PTHR33048">
    <property type="entry name" value="PTH11-LIKE INTEGRAL MEMBRANE PROTEIN (AFU_ORTHOLOGUE AFUA_5G11245)"/>
    <property type="match status" value="1"/>
</dbReference>
<evidence type="ECO:0000313" key="9">
    <source>
        <dbReference type="EMBL" id="KAL2279287.1"/>
    </source>
</evidence>
<evidence type="ECO:0000259" key="8">
    <source>
        <dbReference type="Pfam" id="PF20684"/>
    </source>
</evidence>
<dbReference type="PANTHER" id="PTHR33048:SF47">
    <property type="entry name" value="INTEGRAL MEMBRANE PROTEIN-RELATED"/>
    <property type="match status" value="1"/>
</dbReference>
<feature type="region of interest" description="Disordered" evidence="6">
    <location>
        <begin position="281"/>
        <end position="304"/>
    </location>
</feature>
<dbReference type="InterPro" id="IPR049326">
    <property type="entry name" value="Rhodopsin_dom_fungi"/>
</dbReference>
<sequence>MSATSSSAPDGSEVFSTESQSGTVIIVSAVLTGLSTVVVLLRLYTRQFILKTAGADDWTVGLAQLLSIASGTSTMLEAHYGLGRHIGTLSRENIVRSLECLFGAIFSYNFGMNVIKVSFLLQYRRIFPSHALKVVCLCGLVFVGIWTVIQGVLLSITCIPLATIQPSTASWCLNTLTIWEFTSAVGLITDFAIFLLPMPSIWKLPIQPRQRIVLLAIFGLGFFVCIVSIIRLPTLRAASMATDPTWNNVSAALWTLTELNVAILCSSLPVLRPLVFKSSGRGRKKTITGDAAKNASKQTSRGDALELTTTSRRKTMRTVISGANESLDELVHSTIDEMIYRSGEPESRAGAGYNTAVLTDDNAAELGQGQQVKTWIYSEKRDG</sequence>
<evidence type="ECO:0000256" key="5">
    <source>
        <dbReference type="ARBA" id="ARBA00038359"/>
    </source>
</evidence>
<keyword evidence="4 7" id="KW-0472">Membrane</keyword>
<evidence type="ECO:0000313" key="10">
    <source>
        <dbReference type="Proteomes" id="UP001600888"/>
    </source>
</evidence>
<feature type="transmembrane region" description="Helical" evidence="7">
    <location>
        <begin position="134"/>
        <end position="164"/>
    </location>
</feature>
<dbReference type="InterPro" id="IPR052337">
    <property type="entry name" value="SAT4-like"/>
</dbReference>
<feature type="transmembrane region" description="Helical" evidence="7">
    <location>
        <begin position="252"/>
        <end position="275"/>
    </location>
</feature>
<proteinExistence type="inferred from homology"/>
<comment type="caution">
    <text evidence="9">The sequence shown here is derived from an EMBL/GenBank/DDBJ whole genome shotgun (WGS) entry which is preliminary data.</text>
</comment>
<evidence type="ECO:0000256" key="7">
    <source>
        <dbReference type="SAM" id="Phobius"/>
    </source>
</evidence>
<comment type="subcellular location">
    <subcellularLocation>
        <location evidence="1">Membrane</location>
        <topology evidence="1">Multi-pass membrane protein</topology>
    </subcellularLocation>
</comment>
<gene>
    <name evidence="9" type="ORF">FJTKL_13641</name>
</gene>
<evidence type="ECO:0000256" key="3">
    <source>
        <dbReference type="ARBA" id="ARBA00022989"/>
    </source>
</evidence>
<keyword evidence="3 7" id="KW-1133">Transmembrane helix</keyword>
<evidence type="ECO:0000256" key="1">
    <source>
        <dbReference type="ARBA" id="ARBA00004141"/>
    </source>
</evidence>
<comment type="similarity">
    <text evidence="5">Belongs to the SAT4 family.</text>
</comment>
<dbReference type="Pfam" id="PF20684">
    <property type="entry name" value="Fung_rhodopsin"/>
    <property type="match status" value="1"/>
</dbReference>
<evidence type="ECO:0000256" key="6">
    <source>
        <dbReference type="SAM" id="MobiDB-lite"/>
    </source>
</evidence>
<feature type="transmembrane region" description="Helical" evidence="7">
    <location>
        <begin position="176"/>
        <end position="200"/>
    </location>
</feature>
<evidence type="ECO:0000256" key="4">
    <source>
        <dbReference type="ARBA" id="ARBA00023136"/>
    </source>
</evidence>